<gene>
    <name evidence="3" type="ORF">DD237_000981</name>
</gene>
<feature type="compositionally biased region" description="Basic and acidic residues" evidence="1">
    <location>
        <begin position="110"/>
        <end position="125"/>
    </location>
</feature>
<evidence type="ECO:0000256" key="1">
    <source>
        <dbReference type="SAM" id="MobiDB-lite"/>
    </source>
</evidence>
<proteinExistence type="predicted"/>
<keyword evidence="2" id="KW-0732">Signal</keyword>
<accession>A0A425C5Z2</accession>
<feature type="compositionally biased region" description="Acidic residues" evidence="1">
    <location>
        <begin position="65"/>
        <end position="80"/>
    </location>
</feature>
<evidence type="ECO:0000313" key="3">
    <source>
        <dbReference type="EMBL" id="RQM12405.1"/>
    </source>
</evidence>
<evidence type="ECO:0000313" key="4">
    <source>
        <dbReference type="Proteomes" id="UP000286097"/>
    </source>
</evidence>
<feature type="region of interest" description="Disordered" evidence="1">
    <location>
        <begin position="65"/>
        <end position="249"/>
    </location>
</feature>
<feature type="compositionally biased region" description="Acidic residues" evidence="1">
    <location>
        <begin position="127"/>
        <end position="142"/>
    </location>
</feature>
<protein>
    <recommendedName>
        <fullName evidence="5">RxLR effector protein</fullName>
    </recommendedName>
</protein>
<feature type="compositionally biased region" description="Polar residues" evidence="1">
    <location>
        <begin position="84"/>
        <end position="109"/>
    </location>
</feature>
<feature type="chain" id="PRO_5019218602" description="RxLR effector protein" evidence="2">
    <location>
        <begin position="27"/>
        <end position="268"/>
    </location>
</feature>
<feature type="signal peptide" evidence="2">
    <location>
        <begin position="1"/>
        <end position="26"/>
    </location>
</feature>
<dbReference type="Proteomes" id="UP000286097">
    <property type="component" value="Unassembled WGS sequence"/>
</dbReference>
<dbReference type="VEuPathDB" id="FungiDB:DD237_000981"/>
<evidence type="ECO:0000256" key="2">
    <source>
        <dbReference type="SAM" id="SignalP"/>
    </source>
</evidence>
<dbReference type="EMBL" id="QKXF01000332">
    <property type="protein sequence ID" value="RQM12405.1"/>
    <property type="molecule type" value="Genomic_DNA"/>
</dbReference>
<feature type="compositionally biased region" description="Polar residues" evidence="1">
    <location>
        <begin position="216"/>
        <end position="249"/>
    </location>
</feature>
<feature type="compositionally biased region" description="Gly residues" evidence="1">
    <location>
        <begin position="170"/>
        <end position="213"/>
    </location>
</feature>
<comment type="caution">
    <text evidence="3">The sequence shown here is derived from an EMBL/GenBank/DDBJ whole genome shotgun (WGS) entry which is preliminary data.</text>
</comment>
<sequence length="268" mass="26675">MISIKKSLIVSAVAVALITTTGGVDGYDVVVSSKLTYNMKRTLRIAAEEVAEEEMADDSECEELEMAETDSECESLDMAEGDNTKTNNANQPPSAVSSGNTGDSSQKQTGETKDGGGDAKEKGVSGDDGEECDSLEMADTDSECNSLDMAEDSKGASSDPASAANNAGGAQSGGNNGGGQNGGGAAWGQNGGNTGGGQNGGNNGGGQNGGEAGGNTWTPPSNTGGNAPTTSPGNTNPGNVNDNYNGMTSNIDFTAVQGEINPGTVVPQ</sequence>
<dbReference type="AlphaFoldDB" id="A0A425C5Z2"/>
<organism evidence="3 4">
    <name type="scientific">Peronospora effusa</name>
    <dbReference type="NCBI Taxonomy" id="542832"/>
    <lineage>
        <taxon>Eukaryota</taxon>
        <taxon>Sar</taxon>
        <taxon>Stramenopiles</taxon>
        <taxon>Oomycota</taxon>
        <taxon>Peronosporomycetes</taxon>
        <taxon>Peronosporales</taxon>
        <taxon>Peronosporaceae</taxon>
        <taxon>Peronospora</taxon>
    </lineage>
</organism>
<evidence type="ECO:0008006" key="5">
    <source>
        <dbReference type="Google" id="ProtNLM"/>
    </source>
</evidence>
<reference evidence="3 4" key="1">
    <citation type="submission" date="2018-06" db="EMBL/GenBank/DDBJ databases">
        <title>Comparative genomics of downy mildews reveals potential adaptations to biotrophy.</title>
        <authorList>
            <person name="Fletcher K."/>
            <person name="Klosterman S.J."/>
            <person name="Derevnina L."/>
            <person name="Martin F."/>
            <person name="Koike S."/>
            <person name="Reyes Chin-Wo S."/>
            <person name="Mou B."/>
            <person name="Michelmore R."/>
        </authorList>
    </citation>
    <scope>NUCLEOTIDE SEQUENCE [LARGE SCALE GENOMIC DNA]</scope>
    <source>
        <strain evidence="3 4">R13</strain>
    </source>
</reference>
<name>A0A425C5Z2_9STRA</name>